<reference evidence="2" key="1">
    <citation type="submission" date="2016-10" db="EMBL/GenBank/DDBJ databases">
        <authorList>
            <person name="Varghese N."/>
            <person name="Submissions S."/>
        </authorList>
    </citation>
    <scope>NUCLEOTIDE SEQUENCE [LARGE SCALE GENOMIC DNA]</scope>
    <source>
        <strain evidence="2">Gh-48</strain>
    </source>
</reference>
<keyword evidence="2" id="KW-1185">Reference proteome</keyword>
<sequence length="66" mass="7229">MKKLKLKMEGISEMLTKDQMKKISGGYSGACGSYCDTGAQCTTPDRCFNYCYGGGGLFYQGVCTFR</sequence>
<evidence type="ECO:0000313" key="1">
    <source>
        <dbReference type="EMBL" id="SEM79469.1"/>
    </source>
</evidence>
<evidence type="ECO:0000313" key="2">
    <source>
        <dbReference type="Proteomes" id="UP000198942"/>
    </source>
</evidence>
<proteinExistence type="predicted"/>
<gene>
    <name evidence="1" type="ORF">SAMN05192574_101835</name>
</gene>
<organism evidence="1 2">
    <name type="scientific">Mucilaginibacter gossypiicola</name>
    <dbReference type="NCBI Taxonomy" id="551995"/>
    <lineage>
        <taxon>Bacteria</taxon>
        <taxon>Pseudomonadati</taxon>
        <taxon>Bacteroidota</taxon>
        <taxon>Sphingobacteriia</taxon>
        <taxon>Sphingobacteriales</taxon>
        <taxon>Sphingobacteriaceae</taxon>
        <taxon>Mucilaginibacter</taxon>
    </lineage>
</organism>
<dbReference type="RefSeq" id="WP_091207974.1">
    <property type="nucleotide sequence ID" value="NZ_FOCL01000001.1"/>
</dbReference>
<dbReference type="Proteomes" id="UP000198942">
    <property type="component" value="Unassembled WGS sequence"/>
</dbReference>
<dbReference type="EMBL" id="FOCL01000001">
    <property type="protein sequence ID" value="SEM79469.1"/>
    <property type="molecule type" value="Genomic_DNA"/>
</dbReference>
<name>A0A1H8BAK1_9SPHI</name>
<accession>A0A1H8BAK1</accession>
<protein>
    <submittedName>
        <fullName evidence="1">Uncharacterized protein</fullName>
    </submittedName>
</protein>
<dbReference type="AlphaFoldDB" id="A0A1H8BAK1"/>